<evidence type="ECO:0000259" key="1">
    <source>
        <dbReference type="PROSITE" id="PS50181"/>
    </source>
</evidence>
<name>A0A8H6YJF8_9AGAR</name>
<dbReference type="OrthoDB" id="3051145at2759"/>
<reference evidence="2" key="1">
    <citation type="submission" date="2020-05" db="EMBL/GenBank/DDBJ databases">
        <title>Mycena genomes resolve the evolution of fungal bioluminescence.</title>
        <authorList>
            <person name="Tsai I.J."/>
        </authorList>
    </citation>
    <scope>NUCLEOTIDE SEQUENCE</scope>
    <source>
        <strain evidence="2">CCC161011</strain>
    </source>
</reference>
<dbReference type="CDD" id="cd09917">
    <property type="entry name" value="F-box_SF"/>
    <property type="match status" value="1"/>
</dbReference>
<sequence length="473" mass="52534">MEFQELPEDVIRSIFGCSDVYSVISLGGTNRYFHRLSMDKLVWVDLVVNLRRKGFIDRLSLSDIQSSSQEALVALVKRSVTGPESWYGTVKPKSHWSRSSSHQTLIEMSTKHTVHPGVINTPSNLHAGLLNGGEYVLIDGVTIECWSVQRDKLVWTYDKNSPESFVEEFTAEVIEGGCSANIMVCESLWTASGKSGSLVQIVGLDFDTGTSTSLFVLPCPEVESYTNAKICDDLASAVLDLGGTSYCLLMNWKTKAHLTVVPNARVSPLLVTLVPNHVIFLMSGTTGSPEIRIINSTALSPHWRLDTGHPILNTVFPSQLDVILCEKITFEKCPYLRKPFQRKLYAYESPLQEGTYRIWIMLYGSSQSLLDVEGAICSYHFSLPNKVGDKITWRQRTVFATETSPSRSALSYSGHTVRRFSRAGRSVFGPEDRVADLKPSSSALSPYTHVATYSGALTSVDNRNNEVLISYYT</sequence>
<keyword evidence="3" id="KW-1185">Reference proteome</keyword>
<dbReference type="PROSITE" id="PS50181">
    <property type="entry name" value="FBOX"/>
    <property type="match status" value="1"/>
</dbReference>
<dbReference type="InterPro" id="IPR001810">
    <property type="entry name" value="F-box_dom"/>
</dbReference>
<dbReference type="InterPro" id="IPR036047">
    <property type="entry name" value="F-box-like_dom_sf"/>
</dbReference>
<organism evidence="2 3">
    <name type="scientific">Mycena venus</name>
    <dbReference type="NCBI Taxonomy" id="2733690"/>
    <lineage>
        <taxon>Eukaryota</taxon>
        <taxon>Fungi</taxon>
        <taxon>Dikarya</taxon>
        <taxon>Basidiomycota</taxon>
        <taxon>Agaricomycotina</taxon>
        <taxon>Agaricomycetes</taxon>
        <taxon>Agaricomycetidae</taxon>
        <taxon>Agaricales</taxon>
        <taxon>Marasmiineae</taxon>
        <taxon>Mycenaceae</taxon>
        <taxon>Mycena</taxon>
    </lineage>
</organism>
<dbReference type="SUPFAM" id="SSF81383">
    <property type="entry name" value="F-box domain"/>
    <property type="match status" value="1"/>
</dbReference>
<gene>
    <name evidence="2" type="ORF">MVEN_00748400</name>
</gene>
<dbReference type="AlphaFoldDB" id="A0A8H6YJF8"/>
<dbReference type="EMBL" id="JACAZI010000005">
    <property type="protein sequence ID" value="KAF7360197.1"/>
    <property type="molecule type" value="Genomic_DNA"/>
</dbReference>
<comment type="caution">
    <text evidence="2">The sequence shown here is derived from an EMBL/GenBank/DDBJ whole genome shotgun (WGS) entry which is preliminary data.</text>
</comment>
<dbReference type="Proteomes" id="UP000620124">
    <property type="component" value="Unassembled WGS sequence"/>
</dbReference>
<evidence type="ECO:0000313" key="3">
    <source>
        <dbReference type="Proteomes" id="UP000620124"/>
    </source>
</evidence>
<proteinExistence type="predicted"/>
<evidence type="ECO:0000313" key="2">
    <source>
        <dbReference type="EMBL" id="KAF7360197.1"/>
    </source>
</evidence>
<protein>
    <submittedName>
        <fullName evidence="2">F-box domain-containing protein</fullName>
    </submittedName>
</protein>
<feature type="domain" description="F-box" evidence="1">
    <location>
        <begin position="1"/>
        <end position="46"/>
    </location>
</feature>
<accession>A0A8H6YJF8</accession>